<protein>
    <recommendedName>
        <fullName evidence="1">Dienelactone hydrolase domain-containing protein</fullName>
    </recommendedName>
</protein>
<dbReference type="Gene3D" id="3.40.50.1820">
    <property type="entry name" value="alpha/beta hydrolase"/>
    <property type="match status" value="1"/>
</dbReference>
<organism evidence="2 3">
    <name type="scientific">Subtercola boreus</name>
    <dbReference type="NCBI Taxonomy" id="120213"/>
    <lineage>
        <taxon>Bacteria</taxon>
        <taxon>Bacillati</taxon>
        <taxon>Actinomycetota</taxon>
        <taxon>Actinomycetes</taxon>
        <taxon>Micrococcales</taxon>
        <taxon>Microbacteriaceae</taxon>
        <taxon>Subtercola</taxon>
    </lineage>
</organism>
<dbReference type="AlphaFoldDB" id="A0A3E0WGM1"/>
<sequence length="245" mass="26295">MESRCRRRVLVPFGARPPVSQFIDIPSPGWPLTFGSPGHPSVVIVHDRFGRLPYLESYAAALAKRDFYVVVPDLFNGLATIDLPSANELREAMDLGFALAAIDDAVELGRGHGFDGAPDASIHSTSSKVGLIGFELGGWLGLQSAQSGSVDAVVAYAGGLSEHESGIIPCPVLLNYSDLGDWGTGHETDLFVSRLKEMGTPVTRYIYSGTEDIFANATLVERLDRNAAALAFARATNFLQEQLAD</sequence>
<accession>A0A3E0WGM1</accession>
<reference evidence="2 3" key="1">
    <citation type="submission" date="2017-04" db="EMBL/GenBank/DDBJ databases">
        <title>Comparative genome analysis of Subtercola boreus.</title>
        <authorList>
            <person name="Cho Y.-J."/>
            <person name="Cho A."/>
            <person name="Kim O.-S."/>
            <person name="Lee J.-I."/>
        </authorList>
    </citation>
    <scope>NUCLEOTIDE SEQUENCE [LARGE SCALE GENOMIC DNA]</scope>
    <source>
        <strain evidence="2 3">P28004</strain>
    </source>
</reference>
<comment type="caution">
    <text evidence="2">The sequence shown here is derived from an EMBL/GenBank/DDBJ whole genome shotgun (WGS) entry which is preliminary data.</text>
</comment>
<evidence type="ECO:0000313" key="3">
    <source>
        <dbReference type="Proteomes" id="UP000257080"/>
    </source>
</evidence>
<dbReference type="Proteomes" id="UP000257080">
    <property type="component" value="Unassembled WGS sequence"/>
</dbReference>
<name>A0A3E0WGM1_9MICO</name>
<dbReference type="OrthoDB" id="9787933at2"/>
<gene>
    <name evidence="2" type="ORF">B7R25_00425</name>
</gene>
<dbReference type="PANTHER" id="PTHR46623:SF6">
    <property type="entry name" value="ALPHA_BETA-HYDROLASES SUPERFAMILY PROTEIN"/>
    <property type="match status" value="1"/>
</dbReference>
<evidence type="ECO:0000259" key="1">
    <source>
        <dbReference type="Pfam" id="PF01738"/>
    </source>
</evidence>
<dbReference type="SUPFAM" id="SSF53474">
    <property type="entry name" value="alpha/beta-Hydrolases"/>
    <property type="match status" value="1"/>
</dbReference>
<dbReference type="InterPro" id="IPR051049">
    <property type="entry name" value="Dienelactone_hydrolase-like"/>
</dbReference>
<dbReference type="EMBL" id="NBXE01000002">
    <property type="protein sequence ID" value="RFA29496.1"/>
    <property type="molecule type" value="Genomic_DNA"/>
</dbReference>
<dbReference type="PANTHER" id="PTHR46623">
    <property type="entry name" value="CARBOXYMETHYLENEBUTENOLIDASE-RELATED"/>
    <property type="match status" value="1"/>
</dbReference>
<dbReference type="Pfam" id="PF01738">
    <property type="entry name" value="DLH"/>
    <property type="match status" value="1"/>
</dbReference>
<dbReference type="InterPro" id="IPR029058">
    <property type="entry name" value="AB_hydrolase_fold"/>
</dbReference>
<proteinExistence type="predicted"/>
<dbReference type="GO" id="GO:0016787">
    <property type="term" value="F:hydrolase activity"/>
    <property type="evidence" value="ECO:0007669"/>
    <property type="project" value="InterPro"/>
</dbReference>
<dbReference type="InterPro" id="IPR002925">
    <property type="entry name" value="Dienelactn_hydro"/>
</dbReference>
<feature type="domain" description="Dienelactone hydrolase" evidence="1">
    <location>
        <begin position="39"/>
        <end position="241"/>
    </location>
</feature>
<evidence type="ECO:0000313" key="2">
    <source>
        <dbReference type="EMBL" id="RFA29496.1"/>
    </source>
</evidence>